<keyword evidence="1" id="KW-1133">Transmembrane helix</keyword>
<feature type="transmembrane region" description="Helical" evidence="1">
    <location>
        <begin position="12"/>
        <end position="36"/>
    </location>
</feature>
<dbReference type="SUPFAM" id="SSF48452">
    <property type="entry name" value="TPR-like"/>
    <property type="match status" value="1"/>
</dbReference>
<dbReference type="Proteomes" id="UP000240708">
    <property type="component" value="Unassembled WGS sequence"/>
</dbReference>
<keyword evidence="1" id="KW-0812">Transmembrane</keyword>
<dbReference type="OrthoDB" id="973593at2"/>
<dbReference type="AlphaFoldDB" id="A0A2P8E380"/>
<sequence>MSVQAGRQAEKLIFKGLPFMLSIIGGLLLLCSFFIWDGKIMPIIPGIFSETVNIPVNFYKIGSEVFSLEMDNFLVFQNFQSLPPATFPQLSILYGAIIWILLILGLSLISTLKRMYFIIATGLTMFLFTSSGINGLNIGGVSSNLALILLLSGTILPVVLISFFADSLGLYQRFLILLTVSSLSLWGLVSFSDIEQPWLWLSENITFPAAIISVLFLLHIGHAVISSVTVLLIRLNKGTGIKILWHLVVIFIIYFLLLIFSLLHLTGEVNLPFPTLAPLVLMLVAGFLGYGILKLKIEQTDQYFESPLIGKSFYWLGFAITVFTWTKADFTGNQPLFEFLNHAFIYGQIALSLLFFLYTLANFYEIINSGRDIEKVLFKPQFFAYFHMRIGAIMALVILVIYADGVVGMQLSSFSTNITADYYYQSKRPLEAAILYENSWLQYRKNFKAKNAAAHLRFQLGNANEAMEHLYQNFDYVPSVQNILLLSDKLHQQDKIFDAVFYLERGLEIFPENPFLLNNLALLYSKLNRPSDAYARLEKMKAEKVIGQSNLLGLKVKHQTKIEEGLDIYPDLPYQINFLAHANRQGNFAPFVLSTKDLPENFTLKTAILRNQWSNQVSSNYDEDILMLDSLIGQQQMSFEERNYRETRILRTLQDSHINETLKYLNGTAASFPNSAAYYHAMAAKILAGQWDLVKASIDLMVAFEKGFENFQPVHLAILYFGGKPLEAISIHHKFAVDFPDWMEWNEAGKLIDSPQVKFWAALGKFHEQLPEDLLNALEGFDSETLEAEWALALMRHKLHAFDVNEFKKIKEKILGQSSTAWSEASLDQWYEFVHGTMEKMDPSISPIFSPELGLDRNAYWTPLIWKKFRETEDEMSRYELLQEAIQFTRDPVLWISYVNQSRKVGLENYASSALAEMGQWLNASQLEKLQMENYW</sequence>
<proteinExistence type="predicted"/>
<feature type="transmembrane region" description="Helical" evidence="1">
    <location>
        <begin position="145"/>
        <end position="165"/>
    </location>
</feature>
<evidence type="ECO:0008006" key="4">
    <source>
        <dbReference type="Google" id="ProtNLM"/>
    </source>
</evidence>
<name>A0A2P8E380_9BACT</name>
<feature type="transmembrane region" description="Helical" evidence="1">
    <location>
        <begin position="244"/>
        <end position="265"/>
    </location>
</feature>
<comment type="caution">
    <text evidence="2">The sequence shown here is derived from an EMBL/GenBank/DDBJ whole genome shotgun (WGS) entry which is preliminary data.</text>
</comment>
<keyword evidence="1" id="KW-0472">Membrane</keyword>
<gene>
    <name evidence="2" type="ORF">CLV48_106172</name>
</gene>
<evidence type="ECO:0000313" key="2">
    <source>
        <dbReference type="EMBL" id="PSL03931.1"/>
    </source>
</evidence>
<protein>
    <recommendedName>
        <fullName evidence="4">Tetratricopeptide repeat protein</fullName>
    </recommendedName>
</protein>
<feature type="transmembrane region" description="Helical" evidence="1">
    <location>
        <begin position="91"/>
        <end position="109"/>
    </location>
</feature>
<evidence type="ECO:0000313" key="3">
    <source>
        <dbReference type="Proteomes" id="UP000240708"/>
    </source>
</evidence>
<dbReference type="EMBL" id="PYGF01000006">
    <property type="protein sequence ID" value="PSL03931.1"/>
    <property type="molecule type" value="Genomic_DNA"/>
</dbReference>
<dbReference type="Gene3D" id="1.25.40.10">
    <property type="entry name" value="Tetratricopeptide repeat domain"/>
    <property type="match status" value="1"/>
</dbReference>
<feature type="transmembrane region" description="Helical" evidence="1">
    <location>
        <begin position="313"/>
        <end position="331"/>
    </location>
</feature>
<feature type="transmembrane region" description="Helical" evidence="1">
    <location>
        <begin position="170"/>
        <end position="189"/>
    </location>
</feature>
<feature type="transmembrane region" description="Helical" evidence="1">
    <location>
        <begin position="271"/>
        <end position="293"/>
    </location>
</feature>
<dbReference type="InterPro" id="IPR011990">
    <property type="entry name" value="TPR-like_helical_dom_sf"/>
</dbReference>
<feature type="transmembrane region" description="Helical" evidence="1">
    <location>
        <begin position="209"/>
        <end position="232"/>
    </location>
</feature>
<dbReference type="RefSeq" id="WP_106567604.1">
    <property type="nucleotide sequence ID" value="NZ_PYGF01000006.1"/>
</dbReference>
<evidence type="ECO:0000256" key="1">
    <source>
        <dbReference type="SAM" id="Phobius"/>
    </source>
</evidence>
<feature type="transmembrane region" description="Helical" evidence="1">
    <location>
        <begin position="382"/>
        <end position="403"/>
    </location>
</feature>
<accession>A0A2P8E380</accession>
<keyword evidence="3" id="KW-1185">Reference proteome</keyword>
<reference evidence="2 3" key="1">
    <citation type="submission" date="2018-03" db="EMBL/GenBank/DDBJ databases">
        <title>Genomic Encyclopedia of Archaeal and Bacterial Type Strains, Phase II (KMG-II): from individual species to whole genera.</title>
        <authorList>
            <person name="Goeker M."/>
        </authorList>
    </citation>
    <scope>NUCLEOTIDE SEQUENCE [LARGE SCALE GENOMIC DNA]</scope>
    <source>
        <strain evidence="2 3">DSM 28057</strain>
    </source>
</reference>
<organism evidence="2 3">
    <name type="scientific">Cecembia rubra</name>
    <dbReference type="NCBI Taxonomy" id="1485585"/>
    <lineage>
        <taxon>Bacteria</taxon>
        <taxon>Pseudomonadati</taxon>
        <taxon>Bacteroidota</taxon>
        <taxon>Cytophagia</taxon>
        <taxon>Cytophagales</taxon>
        <taxon>Cyclobacteriaceae</taxon>
        <taxon>Cecembia</taxon>
    </lineage>
</organism>
<feature type="transmembrane region" description="Helical" evidence="1">
    <location>
        <begin position="116"/>
        <end position="133"/>
    </location>
</feature>
<feature type="transmembrane region" description="Helical" evidence="1">
    <location>
        <begin position="343"/>
        <end position="361"/>
    </location>
</feature>